<dbReference type="EMBL" id="VBZC01000046">
    <property type="protein sequence ID" value="TLS42065.1"/>
    <property type="molecule type" value="Genomic_DNA"/>
</dbReference>
<comment type="caution">
    <text evidence="2">The sequence shown here is derived from an EMBL/GenBank/DDBJ whole genome shotgun (WGS) entry which is preliminary data.</text>
</comment>
<dbReference type="Pfam" id="PF13738">
    <property type="entry name" value="Pyr_redox_3"/>
    <property type="match status" value="1"/>
</dbReference>
<dbReference type="PRINTS" id="PR00368">
    <property type="entry name" value="FADPNR"/>
</dbReference>
<dbReference type="InterPro" id="IPR036188">
    <property type="entry name" value="FAD/NAD-bd_sf"/>
</dbReference>
<dbReference type="PANTHER" id="PTHR43539">
    <property type="entry name" value="FLAVIN-BINDING MONOOXYGENASE-LIKE PROTEIN (AFU_ORTHOLOGUE AFUA_4G09220)"/>
    <property type="match status" value="1"/>
</dbReference>
<dbReference type="GO" id="GO:0004497">
    <property type="term" value="F:monooxygenase activity"/>
    <property type="evidence" value="ECO:0007669"/>
    <property type="project" value="TreeGrafter"/>
</dbReference>
<name>A0A5R9FR78_9ACTN</name>
<dbReference type="Proteomes" id="UP000305906">
    <property type="component" value="Unassembled WGS sequence"/>
</dbReference>
<reference evidence="2 3" key="1">
    <citation type="submission" date="2019-05" db="EMBL/GenBank/DDBJ databases">
        <title>Streptomyces sp. NEAU-C151, a novel actinomycete isolated from soil.</title>
        <authorList>
            <person name="Han L."/>
            <person name="Jiang H."/>
        </authorList>
    </citation>
    <scope>NUCLEOTIDE SEQUENCE [LARGE SCALE GENOMIC DNA]</scope>
    <source>
        <strain evidence="2 3">NEAU-C151</strain>
    </source>
</reference>
<organism evidence="2 3">
    <name type="scientific">Streptomyces montanus</name>
    <dbReference type="NCBI Taxonomy" id="2580423"/>
    <lineage>
        <taxon>Bacteria</taxon>
        <taxon>Bacillati</taxon>
        <taxon>Actinomycetota</taxon>
        <taxon>Actinomycetes</taxon>
        <taxon>Kitasatosporales</taxon>
        <taxon>Streptomycetaceae</taxon>
        <taxon>Streptomyces</taxon>
    </lineage>
</organism>
<evidence type="ECO:0000256" key="1">
    <source>
        <dbReference type="ARBA" id="ARBA00023002"/>
    </source>
</evidence>
<dbReference type="RefSeq" id="WP_138048855.1">
    <property type="nucleotide sequence ID" value="NZ_VBZC01000046.1"/>
</dbReference>
<gene>
    <name evidence="2" type="ORF">FE633_33050</name>
</gene>
<evidence type="ECO:0000313" key="3">
    <source>
        <dbReference type="Proteomes" id="UP000305906"/>
    </source>
</evidence>
<keyword evidence="3" id="KW-1185">Reference proteome</keyword>
<dbReference type="PRINTS" id="PR00411">
    <property type="entry name" value="PNDRDTASEI"/>
</dbReference>
<keyword evidence="1" id="KW-0560">Oxidoreductase</keyword>
<sequence>MSAPTTDQLPVVVVGAGPIGLAAAAHLVARGVEPLVLEAGPSAGTAVRDWTHVRLFSTWAEVTDPAAEKLLAPTGWVRPEGATYPTGGDWAEGYLQPLADVLADRVRYGATVTGVARAGRDRVVDSGREEQPFTVHLRTARGREERITARAVIDASGTWSTPGPLGANGLPALGEKTGADRISYRVPDLRDPSVRARYAGRRTAVVGSGASAFTALAYLADLAQEEDGTHAVWILRRGIGAQTYGGGEADQLPARGALGLRAKAAVESGHASAVTGFRTEAVERDGDRLVLVAEDGRRLDAVDEVIVLTGFRPDLSFLSEVRLGLDGRLQAPAALAPLIDPNVHSCGTVYPHGVNELSHPEQGVYLVGMKSYGRAPTFLAMTGYEQVRSIAAAIAGDQEAAERVELTLPETGVCGGAGLFDEPEQHAEQNADQSGGGCCAAAPTTLQIGIGAPVTASGGC</sequence>
<accession>A0A5R9FR78</accession>
<proteinExistence type="predicted"/>
<protein>
    <submittedName>
        <fullName evidence="2">Flavoprotein</fullName>
    </submittedName>
</protein>
<evidence type="ECO:0000313" key="2">
    <source>
        <dbReference type="EMBL" id="TLS42065.1"/>
    </source>
</evidence>
<dbReference type="Gene3D" id="3.50.50.60">
    <property type="entry name" value="FAD/NAD(P)-binding domain"/>
    <property type="match status" value="1"/>
</dbReference>
<dbReference type="PANTHER" id="PTHR43539:SF78">
    <property type="entry name" value="FLAVIN-CONTAINING MONOOXYGENASE"/>
    <property type="match status" value="1"/>
</dbReference>
<dbReference type="GO" id="GO:0050660">
    <property type="term" value="F:flavin adenine dinucleotide binding"/>
    <property type="evidence" value="ECO:0007669"/>
    <property type="project" value="TreeGrafter"/>
</dbReference>
<dbReference type="AlphaFoldDB" id="A0A5R9FR78"/>
<dbReference type="SUPFAM" id="SSF51905">
    <property type="entry name" value="FAD/NAD(P)-binding domain"/>
    <property type="match status" value="1"/>
</dbReference>
<dbReference type="InterPro" id="IPR050982">
    <property type="entry name" value="Auxin_biosynth/cation_transpt"/>
</dbReference>